<dbReference type="CDD" id="cd01026">
    <property type="entry name" value="TOPRIM_OLD"/>
    <property type="match status" value="1"/>
</dbReference>
<dbReference type="GO" id="GO:0005524">
    <property type="term" value="F:ATP binding"/>
    <property type="evidence" value="ECO:0007669"/>
    <property type="project" value="InterPro"/>
</dbReference>
<organism evidence="3 4">
    <name type="scientific">Secundilactobacillus oryzae JCM 18671</name>
    <dbReference type="NCBI Taxonomy" id="1291743"/>
    <lineage>
        <taxon>Bacteria</taxon>
        <taxon>Bacillati</taxon>
        <taxon>Bacillota</taxon>
        <taxon>Bacilli</taxon>
        <taxon>Lactobacillales</taxon>
        <taxon>Lactobacillaceae</taxon>
        <taxon>Secundilactobacillus</taxon>
    </lineage>
</organism>
<dbReference type="Pfam" id="PF13304">
    <property type="entry name" value="AAA_21"/>
    <property type="match status" value="1"/>
</dbReference>
<dbReference type="InterPro" id="IPR027417">
    <property type="entry name" value="P-loop_NTPase"/>
</dbReference>
<dbReference type="InterPro" id="IPR051396">
    <property type="entry name" value="Bact_Antivir_Def_Nuclease"/>
</dbReference>
<dbReference type="EMBL" id="BBJM01000032">
    <property type="protein sequence ID" value="GAK48468.1"/>
    <property type="molecule type" value="Genomic_DNA"/>
</dbReference>
<dbReference type="STRING" id="1291743.LOSG293_320010"/>
<dbReference type="CDD" id="cd00267">
    <property type="entry name" value="ABC_ATPase"/>
    <property type="match status" value="1"/>
</dbReference>
<evidence type="ECO:0000259" key="1">
    <source>
        <dbReference type="Pfam" id="PF13304"/>
    </source>
</evidence>
<evidence type="ECO:0008006" key="5">
    <source>
        <dbReference type="Google" id="ProtNLM"/>
    </source>
</evidence>
<evidence type="ECO:0000313" key="3">
    <source>
        <dbReference type="EMBL" id="GAK48468.1"/>
    </source>
</evidence>
<feature type="domain" description="OLD protein-like TOPRIM" evidence="2">
    <location>
        <begin position="127"/>
        <end position="191"/>
    </location>
</feature>
<keyword evidence="4" id="KW-1185">Reference proteome</keyword>
<accession>A0A081BKA0</accession>
<protein>
    <recommendedName>
        <fullName evidence="5">AAA domain-containing protein</fullName>
    </recommendedName>
</protein>
<dbReference type="PANTHER" id="PTHR43581">
    <property type="entry name" value="ATP/GTP PHOSPHATASE"/>
    <property type="match status" value="1"/>
</dbReference>
<dbReference type="Proteomes" id="UP000028700">
    <property type="component" value="Unassembled WGS sequence"/>
</dbReference>
<feature type="domain" description="ATPase AAA-type core" evidence="1">
    <location>
        <begin position="7"/>
        <end position="83"/>
    </location>
</feature>
<dbReference type="Gene3D" id="3.40.50.300">
    <property type="entry name" value="P-loop containing nucleotide triphosphate hydrolases"/>
    <property type="match status" value="1"/>
</dbReference>
<dbReference type="InterPro" id="IPR034139">
    <property type="entry name" value="TOPRIM_OLD"/>
</dbReference>
<evidence type="ECO:0000259" key="2">
    <source>
        <dbReference type="Pfam" id="PF20469"/>
    </source>
</evidence>
<proteinExistence type="predicted"/>
<evidence type="ECO:0000313" key="4">
    <source>
        <dbReference type="Proteomes" id="UP000028700"/>
    </source>
</evidence>
<name>A0A081BKA0_9LACO</name>
<gene>
    <name evidence="3" type="ORF">LOSG293_320010</name>
</gene>
<dbReference type="InterPro" id="IPR003959">
    <property type="entry name" value="ATPase_AAA_core"/>
</dbReference>
<dbReference type="PANTHER" id="PTHR43581:SF2">
    <property type="entry name" value="EXCINUCLEASE ATPASE SUBUNIT"/>
    <property type="match status" value="1"/>
</dbReference>
<dbReference type="Pfam" id="PF20469">
    <property type="entry name" value="OLD-like_TOPRIM"/>
    <property type="match status" value="1"/>
</dbReference>
<sequence length="293" mass="33642">MQDIVDVFSKDGGKIALRDMGSATESFVKTELAINQSDARLILLEEPENHLSFTQSRLLVDQIKKFVQNSGQLIVTTHESLLVTRLNLRNLIWLSGKNLQLPFSELDAEVAEFFERMDNLNILQVILSNKLILVEGPTEYIAIESMIKAVTKSDSNSLGIHIMSMHGDLMKRFRPLVKILGTKTLIITDNDGAEEKMKDRESDEKIYVATPSDTNLFTFEVALYEENKNFIQNSEIFQKSSKTEWKKHKNLDKKLVHMLNNKVDYALKYDDLIEKSQIMTPQYIKEGLEWLIN</sequence>
<dbReference type="GO" id="GO:0016887">
    <property type="term" value="F:ATP hydrolysis activity"/>
    <property type="evidence" value="ECO:0007669"/>
    <property type="project" value="InterPro"/>
</dbReference>
<dbReference type="SUPFAM" id="SSF52540">
    <property type="entry name" value="P-loop containing nucleoside triphosphate hydrolases"/>
    <property type="match status" value="1"/>
</dbReference>
<reference evidence="3" key="1">
    <citation type="journal article" date="2014" name="Genome Announc.">
        <title>Draft Genome Sequence of Lactobacillus oryzae Strain SG293T.</title>
        <authorList>
            <person name="Tanizawa Y."/>
            <person name="Fujisawa T."/>
            <person name="Mochizuki T."/>
            <person name="Kaminuma E."/>
            <person name="Nakamura Y."/>
            <person name="Tohno M."/>
        </authorList>
    </citation>
    <scope>NUCLEOTIDE SEQUENCE [LARGE SCALE GENOMIC DNA]</scope>
    <source>
        <strain evidence="3">SG293</strain>
    </source>
</reference>
<dbReference type="eggNOG" id="COG3593">
    <property type="taxonomic scope" value="Bacteria"/>
</dbReference>
<dbReference type="AlphaFoldDB" id="A0A081BKA0"/>
<comment type="caution">
    <text evidence="3">The sequence shown here is derived from an EMBL/GenBank/DDBJ whole genome shotgun (WGS) entry which is preliminary data.</text>
</comment>